<evidence type="ECO:0000256" key="8">
    <source>
        <dbReference type="ARBA" id="ARBA00023136"/>
    </source>
</evidence>
<evidence type="ECO:0000256" key="4">
    <source>
        <dbReference type="ARBA" id="ARBA00022475"/>
    </source>
</evidence>
<dbReference type="InterPro" id="IPR002528">
    <property type="entry name" value="MATE_fam"/>
</dbReference>
<dbReference type="GO" id="GO:0015297">
    <property type="term" value="F:antiporter activity"/>
    <property type="evidence" value="ECO:0007669"/>
    <property type="project" value="UniProtKB-KW"/>
</dbReference>
<keyword evidence="5 10" id="KW-0812">Transmembrane</keyword>
<keyword evidence="7" id="KW-0406">Ion transport</keyword>
<feature type="transmembrane region" description="Helical" evidence="10">
    <location>
        <begin position="12"/>
        <end position="31"/>
    </location>
</feature>
<reference evidence="12" key="1">
    <citation type="submission" date="2017-09" db="EMBL/GenBank/DDBJ databases">
        <title>Depth-based differentiation of microbial function through sediment-hosted aquifers and enrichment of novel symbionts in the deep terrestrial subsurface.</title>
        <authorList>
            <person name="Probst A.J."/>
            <person name="Ladd B."/>
            <person name="Jarett J.K."/>
            <person name="Geller-Mcgrath D.E."/>
            <person name="Sieber C.M.K."/>
            <person name="Emerson J.B."/>
            <person name="Anantharaman K."/>
            <person name="Thomas B.C."/>
            <person name="Malmstrom R."/>
            <person name="Stieglmeier M."/>
            <person name="Klingl A."/>
            <person name="Woyke T."/>
            <person name="Ryan C.M."/>
            <person name="Banfield J.F."/>
        </authorList>
    </citation>
    <scope>NUCLEOTIDE SEQUENCE [LARGE SCALE GENOMIC DNA]</scope>
</reference>
<keyword evidence="8 10" id="KW-0472">Membrane</keyword>
<dbReference type="EMBL" id="PFBC01000031">
    <property type="protein sequence ID" value="PIR87928.1"/>
    <property type="molecule type" value="Genomic_DNA"/>
</dbReference>
<dbReference type="GO" id="GO:0042910">
    <property type="term" value="F:xenobiotic transmembrane transporter activity"/>
    <property type="evidence" value="ECO:0007669"/>
    <property type="project" value="InterPro"/>
</dbReference>
<evidence type="ECO:0000313" key="11">
    <source>
        <dbReference type="EMBL" id="PIR87928.1"/>
    </source>
</evidence>
<keyword evidence="6 10" id="KW-1133">Transmembrane helix</keyword>
<feature type="transmembrane region" description="Helical" evidence="10">
    <location>
        <begin position="322"/>
        <end position="342"/>
    </location>
</feature>
<evidence type="ECO:0000256" key="9">
    <source>
        <dbReference type="ARBA" id="ARBA00031636"/>
    </source>
</evidence>
<feature type="transmembrane region" description="Helical" evidence="10">
    <location>
        <begin position="201"/>
        <end position="221"/>
    </location>
</feature>
<proteinExistence type="predicted"/>
<comment type="subcellular location">
    <subcellularLocation>
        <location evidence="1">Cell membrane</location>
        <topology evidence="1">Multi-pass membrane protein</topology>
    </subcellularLocation>
</comment>
<organism evidence="11 12">
    <name type="scientific">Candidatus Harrisonbacteria bacterium CG10_big_fil_rev_8_21_14_0_10_45_28</name>
    <dbReference type="NCBI Taxonomy" id="1974586"/>
    <lineage>
        <taxon>Bacteria</taxon>
        <taxon>Candidatus Harrisoniibacteriota</taxon>
    </lineage>
</organism>
<sequence>MFKSKSKNLTEGPIFKSILVLAIPIIFSSLLQTTYNLTDTFWVGRLGAGAVAAVSLSFPVMFLIFAVGGGLAVAGTILVAQYKGKKDEFSVDHVTSQTFSMMFIVSILIGIIGYLISPSIISFIGADAIVNPMAIEYLRVSFLGVLFVFIYYVFESLMRGVGNAKTPVFIVSATVLLNLVLDPLFIFGWGPFPAMGVSGAALATVCTQALAAIVGVILLFSGRYGLRLKFKSLKPDFPLIRKMFFLGMPSSIEQSSRALSFVFLTLLAAKFGTIALAAYGIRNRISSFLILPALGLAVAASAIIGQNLGAQKPERAQKTAKAALIATFISLTTLGMVFFIFAENIIGWFVPGDLEVIKMGTLFLRITAPTLGLLGIEIVAGGILRGAGATASAMTLAVVSLWVLHIPVAFLLVNYTSLSEVGLWISFAFGNVTGATLGLILLKKSNWQNKNLTAKFGSLSTQITDEALVDEGLSA</sequence>
<dbReference type="Pfam" id="PF01554">
    <property type="entry name" value="MatE"/>
    <property type="match status" value="2"/>
</dbReference>
<feature type="transmembrane region" description="Helical" evidence="10">
    <location>
        <begin position="258"/>
        <end position="281"/>
    </location>
</feature>
<keyword evidence="4" id="KW-1003">Cell membrane</keyword>
<feature type="transmembrane region" description="Helical" evidence="10">
    <location>
        <begin position="137"/>
        <end position="154"/>
    </location>
</feature>
<gene>
    <name evidence="11" type="ORF">COU10_01930</name>
</gene>
<evidence type="ECO:0000256" key="3">
    <source>
        <dbReference type="ARBA" id="ARBA00022449"/>
    </source>
</evidence>
<comment type="caution">
    <text evidence="11">The sequence shown here is derived from an EMBL/GenBank/DDBJ whole genome shotgun (WGS) entry which is preliminary data.</text>
</comment>
<evidence type="ECO:0000256" key="10">
    <source>
        <dbReference type="SAM" id="Phobius"/>
    </source>
</evidence>
<dbReference type="NCBIfam" id="TIGR00797">
    <property type="entry name" value="matE"/>
    <property type="match status" value="1"/>
</dbReference>
<feature type="transmembrane region" description="Helical" evidence="10">
    <location>
        <begin position="101"/>
        <end position="125"/>
    </location>
</feature>
<dbReference type="PIRSF" id="PIRSF006603">
    <property type="entry name" value="DinF"/>
    <property type="match status" value="1"/>
</dbReference>
<dbReference type="CDD" id="cd13142">
    <property type="entry name" value="MATE_like_12"/>
    <property type="match status" value="1"/>
</dbReference>
<feature type="transmembrane region" description="Helical" evidence="10">
    <location>
        <begin position="396"/>
        <end position="415"/>
    </location>
</feature>
<evidence type="ECO:0000256" key="2">
    <source>
        <dbReference type="ARBA" id="ARBA00022448"/>
    </source>
</evidence>
<dbReference type="AlphaFoldDB" id="A0A2H0UNF0"/>
<feature type="transmembrane region" description="Helical" evidence="10">
    <location>
        <begin position="166"/>
        <end position="189"/>
    </location>
</feature>
<keyword evidence="2" id="KW-0813">Transport</keyword>
<feature type="transmembrane region" description="Helical" evidence="10">
    <location>
        <begin position="421"/>
        <end position="442"/>
    </location>
</feature>
<evidence type="ECO:0000256" key="5">
    <source>
        <dbReference type="ARBA" id="ARBA00022692"/>
    </source>
</evidence>
<feature type="transmembrane region" description="Helical" evidence="10">
    <location>
        <begin position="287"/>
        <end position="310"/>
    </location>
</feature>
<keyword evidence="3" id="KW-0050">Antiport</keyword>
<dbReference type="GO" id="GO:0006811">
    <property type="term" value="P:monoatomic ion transport"/>
    <property type="evidence" value="ECO:0007669"/>
    <property type="project" value="UniProtKB-KW"/>
</dbReference>
<dbReference type="PANTHER" id="PTHR43298">
    <property type="entry name" value="MULTIDRUG RESISTANCE PROTEIN NORM-RELATED"/>
    <property type="match status" value="1"/>
</dbReference>
<evidence type="ECO:0000313" key="12">
    <source>
        <dbReference type="Proteomes" id="UP000230903"/>
    </source>
</evidence>
<protein>
    <recommendedName>
        <fullName evidence="9">Multidrug-efflux transporter</fullName>
    </recommendedName>
</protein>
<name>A0A2H0UNF0_9BACT</name>
<evidence type="ECO:0000256" key="6">
    <source>
        <dbReference type="ARBA" id="ARBA00022989"/>
    </source>
</evidence>
<accession>A0A2H0UNF0</accession>
<dbReference type="PANTHER" id="PTHR43298:SF2">
    <property type="entry name" value="FMN_FAD EXPORTER YEEO-RELATED"/>
    <property type="match status" value="1"/>
</dbReference>
<evidence type="ECO:0000256" key="1">
    <source>
        <dbReference type="ARBA" id="ARBA00004651"/>
    </source>
</evidence>
<dbReference type="GO" id="GO:0005886">
    <property type="term" value="C:plasma membrane"/>
    <property type="evidence" value="ECO:0007669"/>
    <property type="project" value="UniProtKB-SubCell"/>
</dbReference>
<dbReference type="InterPro" id="IPR050222">
    <property type="entry name" value="MATE_MdtK"/>
</dbReference>
<dbReference type="InterPro" id="IPR048279">
    <property type="entry name" value="MdtK-like"/>
</dbReference>
<feature type="transmembrane region" description="Helical" evidence="10">
    <location>
        <begin position="362"/>
        <end position="384"/>
    </location>
</feature>
<feature type="transmembrane region" description="Helical" evidence="10">
    <location>
        <begin position="51"/>
        <end position="80"/>
    </location>
</feature>
<evidence type="ECO:0000256" key="7">
    <source>
        <dbReference type="ARBA" id="ARBA00023065"/>
    </source>
</evidence>
<dbReference type="Proteomes" id="UP000230903">
    <property type="component" value="Unassembled WGS sequence"/>
</dbReference>